<dbReference type="RefSeq" id="WP_138230760.1">
    <property type="nucleotide sequence ID" value="NZ_AP022578.1"/>
</dbReference>
<evidence type="ECO:0000313" key="2">
    <source>
        <dbReference type="EMBL" id="BBX88144.1"/>
    </source>
</evidence>
<keyword evidence="2" id="KW-0614">Plasmid</keyword>
<feature type="transmembrane region" description="Helical" evidence="1">
    <location>
        <begin position="265"/>
        <end position="284"/>
    </location>
</feature>
<evidence type="ECO:0008006" key="4">
    <source>
        <dbReference type="Google" id="ProtNLM"/>
    </source>
</evidence>
<reference evidence="2 3" key="1">
    <citation type="journal article" date="2019" name="Emerg. Microbes Infect.">
        <title>Comprehensive subspecies identification of 175 nontuberculous mycobacteria species based on 7547 genomic profiles.</title>
        <authorList>
            <person name="Matsumoto Y."/>
            <person name="Kinjo T."/>
            <person name="Motooka D."/>
            <person name="Nabeya D."/>
            <person name="Jung N."/>
            <person name="Uechi K."/>
            <person name="Horii T."/>
            <person name="Iida T."/>
            <person name="Fujita J."/>
            <person name="Nakamura S."/>
        </authorList>
    </citation>
    <scope>NUCLEOTIDE SEQUENCE [LARGE SCALE GENOMIC DNA]</scope>
    <source>
        <strain evidence="2 3">JCM 15296</strain>
        <plasmid evidence="2">pJCM15296</plasmid>
    </source>
</reference>
<dbReference type="EMBL" id="AP022578">
    <property type="protein sequence ID" value="BBX88144.1"/>
    <property type="molecule type" value="Genomic_DNA"/>
</dbReference>
<name>A0ABM7IN42_9MYCO</name>
<feature type="transmembrane region" description="Helical" evidence="1">
    <location>
        <begin position="234"/>
        <end position="253"/>
    </location>
</feature>
<proteinExistence type="predicted"/>
<keyword evidence="1" id="KW-0812">Transmembrane</keyword>
<dbReference type="Proteomes" id="UP000465609">
    <property type="component" value="Plasmid pJCM15296"/>
</dbReference>
<organism evidence="2 3">
    <name type="scientific">Mycolicibacterium aubagnense</name>
    <dbReference type="NCBI Taxonomy" id="319707"/>
    <lineage>
        <taxon>Bacteria</taxon>
        <taxon>Bacillati</taxon>
        <taxon>Actinomycetota</taxon>
        <taxon>Actinomycetes</taxon>
        <taxon>Mycobacteriales</taxon>
        <taxon>Mycobacteriaceae</taxon>
        <taxon>Mycolicibacterium</taxon>
    </lineage>
</organism>
<keyword evidence="3" id="KW-1185">Reference proteome</keyword>
<gene>
    <name evidence="2" type="ORF">MAUB_63450</name>
</gene>
<keyword evidence="1" id="KW-0472">Membrane</keyword>
<protein>
    <recommendedName>
        <fullName evidence="4">PrsW family intramembrane metalloprotease</fullName>
    </recommendedName>
</protein>
<feature type="transmembrane region" description="Helical" evidence="1">
    <location>
        <begin position="296"/>
        <end position="317"/>
    </location>
</feature>
<feature type="transmembrane region" description="Helical" evidence="1">
    <location>
        <begin position="131"/>
        <end position="152"/>
    </location>
</feature>
<evidence type="ECO:0000256" key="1">
    <source>
        <dbReference type="SAM" id="Phobius"/>
    </source>
</evidence>
<feature type="transmembrane region" description="Helical" evidence="1">
    <location>
        <begin position="101"/>
        <end position="119"/>
    </location>
</feature>
<sequence>MAAAIALIGVDGVIGLVDARPPHRAAAAAIVLVQLVAALTVAALLTRRAVSRSTVALSVYALSLVAVFGSRAAGGLVGWVSHRCSGGGAAFPDVFSRLLEGSAGAFVLAAVLAATYPSAARLQPFWRESALLRLSGCAFLAMLATQVAGNAYVKSGFGAEPWCHIATMQALPPGPAIMDSILAGFQEEFAFTGVAWALFARARMRTQLGALAINIVARLLPHLYYAQMDNVGRWALWIAIWSGGILVLGFVVMRIDLRKRASNTPIPAMVWAAMTGVVVAHSFWDLCGSEAGRLFVVSAIDVAGLAAIAVTIVVMLVRTLRWVVRRRRANSAVE</sequence>
<evidence type="ECO:0000313" key="3">
    <source>
        <dbReference type="Proteomes" id="UP000465609"/>
    </source>
</evidence>
<feature type="transmembrane region" description="Helical" evidence="1">
    <location>
        <begin position="57"/>
        <end position="81"/>
    </location>
</feature>
<feature type="transmembrane region" description="Helical" evidence="1">
    <location>
        <begin position="25"/>
        <end position="45"/>
    </location>
</feature>
<geneLocation type="plasmid" evidence="2 3">
    <name>pJCM15296</name>
</geneLocation>
<accession>A0ABM7IN42</accession>
<keyword evidence="1" id="KW-1133">Transmembrane helix</keyword>